<dbReference type="InterPro" id="IPR003399">
    <property type="entry name" value="Mce/MlaD"/>
</dbReference>
<dbReference type="Proteomes" id="UP000062255">
    <property type="component" value="Chromosome"/>
</dbReference>
<dbReference type="PROSITE" id="PS51257">
    <property type="entry name" value="PROKAR_LIPOPROTEIN"/>
    <property type="match status" value="1"/>
</dbReference>
<accession>A0A0K0X747</accession>
<feature type="region of interest" description="Disordered" evidence="1">
    <location>
        <begin position="366"/>
        <end position="402"/>
    </location>
</feature>
<dbReference type="PANTHER" id="PTHR33371:SF15">
    <property type="entry name" value="LIPOPROTEIN LPRN"/>
    <property type="match status" value="1"/>
</dbReference>
<gene>
    <name evidence="5" type="ORF">AFA91_16650</name>
</gene>
<feature type="region of interest" description="Disordered" evidence="1">
    <location>
        <begin position="420"/>
        <end position="461"/>
    </location>
</feature>
<dbReference type="InterPro" id="IPR005693">
    <property type="entry name" value="Mce"/>
</dbReference>
<dbReference type="STRING" id="134601.AFA91_16650"/>
<protein>
    <submittedName>
        <fullName evidence="5">Mammalian cell entry protein</fullName>
    </submittedName>
</protein>
<dbReference type="AlphaFoldDB" id="A0A0K0X747"/>
<evidence type="ECO:0000256" key="1">
    <source>
        <dbReference type="SAM" id="MobiDB-lite"/>
    </source>
</evidence>
<dbReference type="Pfam" id="PF02470">
    <property type="entry name" value="MlaD"/>
    <property type="match status" value="1"/>
</dbReference>
<feature type="domain" description="Mce/MlaD" evidence="3">
    <location>
        <begin position="45"/>
        <end position="119"/>
    </location>
</feature>
<feature type="signal peptide" evidence="2">
    <location>
        <begin position="1"/>
        <end position="27"/>
    </location>
</feature>
<dbReference type="InterPro" id="IPR052336">
    <property type="entry name" value="MlaD_Phospholipid_Transporter"/>
</dbReference>
<reference evidence="5 6" key="1">
    <citation type="submission" date="2015-07" db="EMBL/GenBank/DDBJ databases">
        <title>Complete genome sequence of Mycobacterium goodii X7B, a facultative thermophilic biodesulfurizing bacterium.</title>
        <authorList>
            <person name="Yu B."/>
            <person name="Li F."/>
            <person name="Xu P."/>
        </authorList>
    </citation>
    <scope>NUCLEOTIDE SEQUENCE [LARGE SCALE GENOMIC DNA]</scope>
    <source>
        <strain evidence="5 6">X7B</strain>
    </source>
</reference>
<evidence type="ECO:0000313" key="5">
    <source>
        <dbReference type="EMBL" id="AKS33269.1"/>
    </source>
</evidence>
<feature type="chain" id="PRO_5005453905" evidence="2">
    <location>
        <begin position="28"/>
        <end position="461"/>
    </location>
</feature>
<feature type="domain" description="Mammalian cell entry C-terminal" evidence="4">
    <location>
        <begin position="127"/>
        <end position="296"/>
    </location>
</feature>
<keyword evidence="2" id="KW-0732">Signal</keyword>
<evidence type="ECO:0000259" key="4">
    <source>
        <dbReference type="Pfam" id="PF11887"/>
    </source>
</evidence>
<dbReference type="InterPro" id="IPR024516">
    <property type="entry name" value="Mce_C"/>
</dbReference>
<dbReference type="NCBIfam" id="TIGR00996">
    <property type="entry name" value="Mtu_fam_mce"/>
    <property type="match status" value="1"/>
</dbReference>
<dbReference type="PANTHER" id="PTHR33371">
    <property type="entry name" value="INTERMEMBRANE PHOSPHOLIPID TRANSPORT SYSTEM BINDING PROTEIN MLAD-RELATED"/>
    <property type="match status" value="1"/>
</dbReference>
<dbReference type="OrthoDB" id="9774928at2"/>
<dbReference type="EMBL" id="CP012150">
    <property type="protein sequence ID" value="AKS33269.1"/>
    <property type="molecule type" value="Genomic_DNA"/>
</dbReference>
<feature type="compositionally biased region" description="Pro residues" evidence="1">
    <location>
        <begin position="369"/>
        <end position="381"/>
    </location>
</feature>
<organism evidence="5 6">
    <name type="scientific">Mycolicibacterium goodii</name>
    <name type="common">Mycobacterium goodii</name>
    <dbReference type="NCBI Taxonomy" id="134601"/>
    <lineage>
        <taxon>Bacteria</taxon>
        <taxon>Bacillati</taxon>
        <taxon>Actinomycetota</taxon>
        <taxon>Actinomycetes</taxon>
        <taxon>Mycobacteriales</taxon>
        <taxon>Mycobacteriaceae</taxon>
        <taxon>Mycolicibacterium</taxon>
    </lineage>
</organism>
<evidence type="ECO:0000259" key="3">
    <source>
        <dbReference type="Pfam" id="PF02470"/>
    </source>
</evidence>
<feature type="compositionally biased region" description="Pro residues" evidence="1">
    <location>
        <begin position="389"/>
        <end position="400"/>
    </location>
</feature>
<dbReference type="RefSeq" id="WP_049745690.1">
    <property type="nucleotide sequence ID" value="NZ_CP012150.1"/>
</dbReference>
<sequence>MRNRKRIRLAVATGSCVALTASGCAFQGVNSLPLPGAEGRGADSVVYHVEIANVATLEPNSPVMMNDVVVGSVRKLAVENWHADVEFSVKPDVVVPANAVATIGQTSLLGSMHLALNPPIGREPEGRLEPGGTIPLNSASTYPTTEQTLSSLAAVVNGGGLGQIGEVIHNFSLALDGREADFRDLLTRLDNFVGMLDAQRDNIVSSIQSLNRLAATFAGQSHEITRALDKIPPAMDVLIQQRPRFTTALQKLGAFSSTAHQLVNESQDDLVRNLRNLEPAIKALADVGPELASALEFAGHFPFTQSFLDRAIRGDYWNLFATVDFTIPRLKRTMMLGTRWEQEGAQVVPAPGDPPYLNYTYDPLKTGITPPPPDAIPPAPQAPVDQTAPPLPQAPQPPSPAFAGPVLPVTPPVPLTMPGVPAPVTTPGDPSQIFAGPYAQPPGAPTAPPAAPTEPTTGGGG</sequence>
<dbReference type="KEGG" id="mgo:AFA91_16650"/>
<dbReference type="GO" id="GO:0005576">
    <property type="term" value="C:extracellular region"/>
    <property type="evidence" value="ECO:0007669"/>
    <property type="project" value="TreeGrafter"/>
</dbReference>
<evidence type="ECO:0000313" key="6">
    <source>
        <dbReference type="Proteomes" id="UP000062255"/>
    </source>
</evidence>
<proteinExistence type="predicted"/>
<dbReference type="PATRIC" id="fig|134601.6.peg.3455"/>
<evidence type="ECO:0000256" key="2">
    <source>
        <dbReference type="SAM" id="SignalP"/>
    </source>
</evidence>
<name>A0A0K0X747_MYCGD</name>
<dbReference type="Pfam" id="PF11887">
    <property type="entry name" value="Mce4_CUP1"/>
    <property type="match status" value="1"/>
</dbReference>
<feature type="compositionally biased region" description="Pro residues" evidence="1">
    <location>
        <begin position="439"/>
        <end position="452"/>
    </location>
</feature>